<dbReference type="SUPFAM" id="SSF103473">
    <property type="entry name" value="MFS general substrate transporter"/>
    <property type="match status" value="1"/>
</dbReference>
<feature type="domain" description="Major facilitator superfamily (MFS) profile" evidence="6">
    <location>
        <begin position="28"/>
        <end position="405"/>
    </location>
</feature>
<evidence type="ECO:0000256" key="4">
    <source>
        <dbReference type="ARBA" id="ARBA00023136"/>
    </source>
</evidence>
<name>A0A4Q7NGJ4_9ACTN</name>
<dbReference type="AlphaFoldDB" id="A0A4Q7NGJ4"/>
<dbReference type="PANTHER" id="PTHR42910">
    <property type="entry name" value="TRANSPORTER SCO4007-RELATED"/>
    <property type="match status" value="1"/>
</dbReference>
<feature type="transmembrane region" description="Helical" evidence="5">
    <location>
        <begin position="30"/>
        <end position="48"/>
    </location>
</feature>
<dbReference type="Gene3D" id="1.20.1250.20">
    <property type="entry name" value="MFS general substrate transporter like domains"/>
    <property type="match status" value="1"/>
</dbReference>
<feature type="transmembrane region" description="Helical" evidence="5">
    <location>
        <begin position="266"/>
        <end position="288"/>
    </location>
</feature>
<evidence type="ECO:0000256" key="2">
    <source>
        <dbReference type="ARBA" id="ARBA00022692"/>
    </source>
</evidence>
<sequence length="407" mass="41601">MPATEAETDLPPRPSADPVVPALGGRSLRLVTAVLAFACGASVANLYYAQPLLSSIAGTFGTGSGTVALVVTLTQVGYALGLLLLLPLGDLLENRRLASRTLLVTAVALVAASAAPSFGVLLAAMALVGCTSVVAQVLVPLAAHLAPPDVRGKVVGQVTGGLLLGIMLARSVASFVAAAWGWRSIDAVSAVVMVLTSLLLRRLLPERRPEHSARYGALLASTVRLARTEPVLVRRALSQALLFAAFTAYWTGVPFELLGRHHSSQVGVAVFALVGAAGAAAAPVAGALGDRGHGRTGRLVTIVLAALAMLLAWLGAGSVVLLAVAGVVLDLSVQSHQVLSLREVYAIRGDARARLNSVFMGTVFVCGALSSALTGLLHASSGWTGVTLLGAGAAVLALPLWPQRRVS</sequence>
<evidence type="ECO:0000256" key="3">
    <source>
        <dbReference type="ARBA" id="ARBA00022989"/>
    </source>
</evidence>
<dbReference type="InterPro" id="IPR036259">
    <property type="entry name" value="MFS_trans_sf"/>
</dbReference>
<feature type="transmembrane region" description="Helical" evidence="5">
    <location>
        <begin position="383"/>
        <end position="401"/>
    </location>
</feature>
<dbReference type="Pfam" id="PF07690">
    <property type="entry name" value="MFS_1"/>
    <property type="match status" value="1"/>
</dbReference>
<dbReference type="Proteomes" id="UP000293638">
    <property type="component" value="Unassembled WGS sequence"/>
</dbReference>
<evidence type="ECO:0000256" key="5">
    <source>
        <dbReference type="SAM" id="Phobius"/>
    </source>
</evidence>
<gene>
    <name evidence="7" type="ORF">EV189_3243</name>
</gene>
<keyword evidence="8" id="KW-1185">Reference proteome</keyword>
<feature type="transmembrane region" description="Helical" evidence="5">
    <location>
        <begin position="354"/>
        <end position="377"/>
    </location>
</feature>
<evidence type="ECO:0000313" key="8">
    <source>
        <dbReference type="Proteomes" id="UP000293638"/>
    </source>
</evidence>
<accession>A0A4Q7NGJ4</accession>
<keyword evidence="4 5" id="KW-0472">Membrane</keyword>
<dbReference type="PROSITE" id="PS50850">
    <property type="entry name" value="MFS"/>
    <property type="match status" value="1"/>
</dbReference>
<reference evidence="7 8" key="1">
    <citation type="submission" date="2019-02" db="EMBL/GenBank/DDBJ databases">
        <title>Genomic Encyclopedia of Type Strains, Phase IV (KMG-IV): sequencing the most valuable type-strain genomes for metagenomic binning, comparative biology and taxonomic classification.</title>
        <authorList>
            <person name="Goeker M."/>
        </authorList>
    </citation>
    <scope>NUCLEOTIDE SEQUENCE [LARGE SCALE GENOMIC DNA]</scope>
    <source>
        <strain evidence="7 8">DSM 45622</strain>
    </source>
</reference>
<dbReference type="RefSeq" id="WP_231116471.1">
    <property type="nucleotide sequence ID" value="NZ_SGXD01000004.1"/>
</dbReference>
<evidence type="ECO:0000313" key="7">
    <source>
        <dbReference type="EMBL" id="RZS82848.1"/>
    </source>
</evidence>
<feature type="transmembrane region" description="Helical" evidence="5">
    <location>
        <begin position="97"/>
        <end position="115"/>
    </location>
</feature>
<dbReference type="EMBL" id="SGXD01000004">
    <property type="protein sequence ID" value="RZS82848.1"/>
    <property type="molecule type" value="Genomic_DNA"/>
</dbReference>
<dbReference type="GO" id="GO:0022857">
    <property type="term" value="F:transmembrane transporter activity"/>
    <property type="evidence" value="ECO:0007669"/>
    <property type="project" value="InterPro"/>
</dbReference>
<dbReference type="InterPro" id="IPR020846">
    <property type="entry name" value="MFS_dom"/>
</dbReference>
<feature type="transmembrane region" description="Helical" evidence="5">
    <location>
        <begin position="121"/>
        <end position="146"/>
    </location>
</feature>
<feature type="transmembrane region" description="Helical" evidence="5">
    <location>
        <begin position="300"/>
        <end position="333"/>
    </location>
</feature>
<dbReference type="PANTHER" id="PTHR42910:SF1">
    <property type="entry name" value="MAJOR FACILITATOR SUPERFAMILY (MFS) PROFILE DOMAIN-CONTAINING PROTEIN"/>
    <property type="match status" value="1"/>
</dbReference>
<evidence type="ECO:0000256" key="1">
    <source>
        <dbReference type="ARBA" id="ARBA00004651"/>
    </source>
</evidence>
<proteinExistence type="predicted"/>
<organism evidence="7 8">
    <name type="scientific">Motilibacter rhizosphaerae</name>
    <dbReference type="NCBI Taxonomy" id="598652"/>
    <lineage>
        <taxon>Bacteria</taxon>
        <taxon>Bacillati</taxon>
        <taxon>Actinomycetota</taxon>
        <taxon>Actinomycetes</taxon>
        <taxon>Motilibacterales</taxon>
        <taxon>Motilibacteraceae</taxon>
        <taxon>Motilibacter</taxon>
    </lineage>
</organism>
<feature type="transmembrane region" description="Helical" evidence="5">
    <location>
        <begin position="158"/>
        <end position="181"/>
    </location>
</feature>
<keyword evidence="2 5" id="KW-0812">Transmembrane</keyword>
<evidence type="ECO:0000259" key="6">
    <source>
        <dbReference type="PROSITE" id="PS50850"/>
    </source>
</evidence>
<dbReference type="GO" id="GO:0005886">
    <property type="term" value="C:plasma membrane"/>
    <property type="evidence" value="ECO:0007669"/>
    <property type="project" value="UniProtKB-SubCell"/>
</dbReference>
<comment type="subcellular location">
    <subcellularLocation>
        <location evidence="1">Cell membrane</location>
        <topology evidence="1">Multi-pass membrane protein</topology>
    </subcellularLocation>
</comment>
<feature type="transmembrane region" description="Helical" evidence="5">
    <location>
        <begin position="60"/>
        <end position="85"/>
    </location>
</feature>
<protein>
    <submittedName>
        <fullName evidence="7">Putative MFS family arabinose efflux permease</fullName>
    </submittedName>
</protein>
<comment type="caution">
    <text evidence="7">The sequence shown here is derived from an EMBL/GenBank/DDBJ whole genome shotgun (WGS) entry which is preliminary data.</text>
</comment>
<keyword evidence="3 5" id="KW-1133">Transmembrane helix</keyword>
<dbReference type="InterPro" id="IPR011701">
    <property type="entry name" value="MFS"/>
</dbReference>